<feature type="region of interest" description="Disordered" evidence="6">
    <location>
        <begin position="187"/>
        <end position="275"/>
    </location>
</feature>
<feature type="region of interest" description="Disordered" evidence="6">
    <location>
        <begin position="877"/>
        <end position="1066"/>
    </location>
</feature>
<dbReference type="InterPro" id="IPR051431">
    <property type="entry name" value="TFIID_subunit_9"/>
</dbReference>
<dbReference type="GO" id="GO:0000124">
    <property type="term" value="C:SAGA complex"/>
    <property type="evidence" value="ECO:0007669"/>
    <property type="project" value="TreeGrafter"/>
</dbReference>
<keyword evidence="3" id="KW-0805">Transcription regulation</keyword>
<feature type="region of interest" description="Disordered" evidence="6">
    <location>
        <begin position="818"/>
        <end position="847"/>
    </location>
</feature>
<organism evidence="9 10">
    <name type="scientific">Stemphylium lycopersici</name>
    <name type="common">Tomato gray leaf spot disease fungus</name>
    <name type="synonym">Thyrospora lycopersici</name>
    <dbReference type="NCBI Taxonomy" id="183478"/>
    <lineage>
        <taxon>Eukaryota</taxon>
        <taxon>Fungi</taxon>
        <taxon>Dikarya</taxon>
        <taxon>Ascomycota</taxon>
        <taxon>Pezizomycotina</taxon>
        <taxon>Dothideomycetes</taxon>
        <taxon>Pleosporomycetidae</taxon>
        <taxon>Pleosporales</taxon>
        <taxon>Pleosporineae</taxon>
        <taxon>Pleosporaceae</taxon>
        <taxon>Stemphylium</taxon>
    </lineage>
</organism>
<feature type="region of interest" description="Disordered" evidence="6">
    <location>
        <begin position="1"/>
        <end position="28"/>
    </location>
</feature>
<feature type="compositionally biased region" description="Low complexity" evidence="6">
    <location>
        <begin position="1254"/>
        <end position="1282"/>
    </location>
</feature>
<comment type="subcellular location">
    <subcellularLocation>
        <location evidence="1">Nucleus</location>
    </subcellularLocation>
</comment>
<feature type="region of interest" description="Disordered" evidence="6">
    <location>
        <begin position="595"/>
        <end position="715"/>
    </location>
</feature>
<feature type="region of interest" description="Disordered" evidence="6">
    <location>
        <begin position="1210"/>
        <end position="1282"/>
    </location>
</feature>
<comment type="caution">
    <text evidence="9">The sequence shown here is derived from an EMBL/GenBank/DDBJ whole genome shotgun (WGS) entry which is preliminary data.</text>
</comment>
<name>A0A364MXP7_STELY</name>
<dbReference type="PANTHER" id="PTHR48068">
    <property type="entry name" value="TAF9 RNA POLYMERASE II, TATA BOX-BINDING PROTEIN (TBP)-ASSOCIATED FACTOR"/>
    <property type="match status" value="1"/>
</dbReference>
<evidence type="ECO:0000256" key="3">
    <source>
        <dbReference type="ARBA" id="ARBA00023015"/>
    </source>
</evidence>
<feature type="compositionally biased region" description="Acidic residues" evidence="6">
    <location>
        <begin position="619"/>
        <end position="628"/>
    </location>
</feature>
<feature type="transmembrane region" description="Helical" evidence="7">
    <location>
        <begin position="56"/>
        <end position="79"/>
    </location>
</feature>
<feature type="region of interest" description="Disordered" evidence="6">
    <location>
        <begin position="1447"/>
        <end position="1527"/>
    </location>
</feature>
<dbReference type="STRING" id="183478.A0A364MXP7"/>
<dbReference type="InterPro" id="IPR003961">
    <property type="entry name" value="FN3_dom"/>
</dbReference>
<dbReference type="CDD" id="cd00063">
    <property type="entry name" value="FN3"/>
    <property type="match status" value="1"/>
</dbReference>
<feature type="compositionally biased region" description="Gly residues" evidence="6">
    <location>
        <begin position="1468"/>
        <end position="1492"/>
    </location>
</feature>
<feature type="region of interest" description="Disordered" evidence="6">
    <location>
        <begin position="506"/>
        <end position="527"/>
    </location>
</feature>
<feature type="region of interest" description="Disordered" evidence="6">
    <location>
        <begin position="289"/>
        <end position="368"/>
    </location>
</feature>
<keyword evidence="7" id="KW-0472">Membrane</keyword>
<feature type="compositionally biased region" description="Basic and acidic residues" evidence="6">
    <location>
        <begin position="1044"/>
        <end position="1053"/>
    </location>
</feature>
<feature type="compositionally biased region" description="Basic and acidic residues" evidence="6">
    <location>
        <begin position="309"/>
        <end position="336"/>
    </location>
</feature>
<dbReference type="GO" id="GO:0005669">
    <property type="term" value="C:transcription factor TFIID complex"/>
    <property type="evidence" value="ECO:0007669"/>
    <property type="project" value="TreeGrafter"/>
</dbReference>
<dbReference type="Gene3D" id="1.10.20.10">
    <property type="entry name" value="Histone, subunit A"/>
    <property type="match status" value="1"/>
</dbReference>
<evidence type="ECO:0000256" key="4">
    <source>
        <dbReference type="ARBA" id="ARBA00023163"/>
    </source>
</evidence>
<dbReference type="SUPFAM" id="SSF49265">
    <property type="entry name" value="Fibronectin type III"/>
    <property type="match status" value="1"/>
</dbReference>
<feature type="compositionally biased region" description="Low complexity" evidence="6">
    <location>
        <begin position="1493"/>
        <end position="1503"/>
    </location>
</feature>
<sequence>MASRPSRRRKRKRKLHQHDDCTRRPGLETPDHVAMFSEPASALYWPPHAARYNMDALLFSSSAWLRTACIVSALFWVAFRAYQVLTQPVEKLVQVLGLEVPVAPLVSLAGIKADGVLLHWKPPDQRTSILKYVIRINGIDIGDISPQESSITIENLQPDRHYTIRIVTLNSSSFQAPSVPIRLRTLPAESDEFYGPRPPKDAQPGTDNDYTPTPVIRPNKSLADVVTSVAAPPMTREHSNSTSRMRRPDVGRRSSPASQDQGRTPQEPEGPDSIRQLTEKLDGLRRDLDDMERQIQDEDQEFVTQKAILADKRDEKKAALKEKEDASRDLRKEVASLERQNAAAQTKRAQQEKVLRQKEAERKKLKDDVAKWTRESGELRETAEKIKKEQAEYESASEKRIQELKDKYADETQANKVLEDAIREKGIHIKALEEERKKLEEGQEGGEAPDGPDNAEKEEDNRWRMTLGLLQQQYAQAWSLYAEAERAHHDATNRLTYMQQRRLSQPQLFSGPPVPEMGPVRRNSQRARPLSMREGLLSSATGGFVHTSSAPFNSIPTTSSPSFANPTPYFNPVNGMALPPRTYSTSFSQADFESLTGGAPMSPTAGALLPAGLFGDDLGLTEDEDDDPGPPQAPSLDPSPNMRNVLPGLGAPGTMHPTQNSSSPASPQSQSPSAFASPRESASELHTYPSNDNVDSDKRSIHSSSSSFQINPQASRFGGLFGLNRARGKTFSDEGPALGSLKPSQSQSLPRQEHGLDGLGSSRRRGSHSEGAWYDSFIRTKTQPVESSSSPKHVATRKRPFNMFGSAKGDDPWLRSMLGMQQRPSSPRQGSTNSGEGMALPRPSTESQTRFGWNVDAFGARASPLGVDWSVNNTNTTSWSRLGSRRPSMQHSSSANLIKDDMMHDDVLDFPSNTRSPTQAPIGTRPQSSASHMPAQPSTSSLPPIPPTPPKQLNPAAASFSMFQLGKKTEEDKARRAAEKEAKKTEKAEKKEEKEKKAKDKTSRKDKHTPSEAGDSREATSPHWDSRMSRDTPSISTADASETSPRESLERSVSHTASDAAGSIGKESFMQKLTRKGSTNQFLAFGKKSALFSKSKAGDVPGTPDEVEEEGSNGFFGLGKSSESVGNSPSIGTSKDKASVWGSIKRMGKKDKTPSLHESIASEATGDEEDVAESSRTVTFFPGFCAEPHAKRGMHLARPARLHLDAREGPTCRQRASVPPHTMASPAAENMPNGISTPPATNNAPTLSPPTQPQPASQQPSQPSNGSNAPANNGPTTTTTTTASATTSMNAAFPPTSLQDNGTSKRPRDARLIHLVLANMGVHAYTERVPLQLLDFAYRYTSSILSDALSYEPPLPTTSGSKKRGGGGANAEASDDGISLNALRTAVGARAASTFQSSLGKEFMSEVALERNRIALPRVEREFGVRLPPERYCFTGVGWGVKGAWEEEVEEEGGEDADADVDMEDDGAGAGPGASAAGFGGPVGGVNGGAGAGATADDTAMGGMDEDEEQDDDEFEEAMGLNQEAGA</sequence>
<feature type="compositionally biased region" description="Basic and acidic residues" evidence="6">
    <location>
        <begin position="898"/>
        <end position="907"/>
    </location>
</feature>
<evidence type="ECO:0000313" key="10">
    <source>
        <dbReference type="Proteomes" id="UP000249619"/>
    </source>
</evidence>
<reference evidence="10" key="1">
    <citation type="submission" date="2018-05" db="EMBL/GenBank/DDBJ databases">
        <title>Draft genome sequence of Stemphylium lycopersici strain CIDEFI 213.</title>
        <authorList>
            <person name="Medina R."/>
            <person name="Franco M.E.E."/>
            <person name="Lucentini C.G."/>
            <person name="Saparrat M.C.N."/>
            <person name="Balatti P.A."/>
        </authorList>
    </citation>
    <scope>NUCLEOTIDE SEQUENCE [LARGE SCALE GENOMIC DNA]</scope>
    <source>
        <strain evidence="10">CIDEFI 213</strain>
    </source>
</reference>
<feature type="compositionally biased region" description="Polar residues" evidence="6">
    <location>
        <begin position="822"/>
        <end position="835"/>
    </location>
</feature>
<evidence type="ECO:0000256" key="2">
    <source>
        <dbReference type="ARBA" id="ARBA00007646"/>
    </source>
</evidence>
<dbReference type="InterPro" id="IPR009072">
    <property type="entry name" value="Histone-fold"/>
</dbReference>
<feature type="compositionally biased region" description="Acidic residues" evidence="6">
    <location>
        <begin position="1447"/>
        <end position="1467"/>
    </location>
</feature>
<proteinExistence type="inferred from homology"/>
<feature type="compositionally biased region" description="Basic and acidic residues" evidence="6">
    <location>
        <begin position="349"/>
        <end position="368"/>
    </location>
</feature>
<dbReference type="InterPro" id="IPR013783">
    <property type="entry name" value="Ig-like_fold"/>
</dbReference>
<dbReference type="PANTHER" id="PTHR48068:SF4">
    <property type="entry name" value="TATA-BOX BINDING PROTEIN ASSOCIATED FACTOR 9"/>
    <property type="match status" value="1"/>
</dbReference>
<keyword evidence="7" id="KW-1133">Transmembrane helix</keyword>
<evidence type="ECO:0000256" key="7">
    <source>
        <dbReference type="SAM" id="Phobius"/>
    </source>
</evidence>
<feature type="compositionally biased region" description="Polar residues" evidence="6">
    <location>
        <begin position="1031"/>
        <end position="1043"/>
    </location>
</feature>
<dbReference type="Proteomes" id="UP000249619">
    <property type="component" value="Unassembled WGS sequence"/>
</dbReference>
<dbReference type="Gene3D" id="2.60.40.10">
    <property type="entry name" value="Immunoglobulins"/>
    <property type="match status" value="1"/>
</dbReference>
<accession>A0A364MXP7</accession>
<dbReference type="CDD" id="cd07979">
    <property type="entry name" value="HFD_TAF9"/>
    <property type="match status" value="1"/>
</dbReference>
<feature type="compositionally biased region" description="Low complexity" evidence="6">
    <location>
        <begin position="661"/>
        <end position="678"/>
    </location>
</feature>
<feature type="compositionally biased region" description="Basic and acidic residues" evidence="6">
    <location>
        <begin position="17"/>
        <end position="28"/>
    </location>
</feature>
<dbReference type="GO" id="GO:0051123">
    <property type="term" value="P:RNA polymerase II preinitiation complex assembly"/>
    <property type="evidence" value="ECO:0007669"/>
    <property type="project" value="TreeGrafter"/>
</dbReference>
<feature type="compositionally biased region" description="Polar residues" evidence="6">
    <location>
        <begin position="877"/>
        <end position="896"/>
    </location>
</feature>
<feature type="compositionally biased region" description="Acidic residues" evidence="6">
    <location>
        <begin position="1504"/>
        <end position="1517"/>
    </location>
</feature>
<feature type="region of interest" description="Disordered" evidence="6">
    <location>
        <begin position="434"/>
        <end position="458"/>
    </location>
</feature>
<feature type="region of interest" description="Disordered" evidence="6">
    <location>
        <begin position="731"/>
        <end position="776"/>
    </location>
</feature>
<dbReference type="EMBL" id="QGDH01000119">
    <property type="protein sequence ID" value="RAR06233.1"/>
    <property type="molecule type" value="Genomic_DNA"/>
</dbReference>
<evidence type="ECO:0000256" key="6">
    <source>
        <dbReference type="SAM" id="MobiDB-lite"/>
    </source>
</evidence>
<feature type="compositionally biased region" description="Polar residues" evidence="6">
    <location>
        <begin position="1233"/>
        <end position="1243"/>
    </location>
</feature>
<feature type="compositionally biased region" description="Polar residues" evidence="6">
    <location>
        <begin position="911"/>
        <end position="931"/>
    </location>
</feature>
<dbReference type="Pfam" id="PF02291">
    <property type="entry name" value="TFIID-31kDa"/>
    <property type="match status" value="1"/>
</dbReference>
<feature type="region of interest" description="Disordered" evidence="6">
    <location>
        <begin position="1094"/>
        <end position="1173"/>
    </location>
</feature>
<evidence type="ECO:0000313" key="9">
    <source>
        <dbReference type="EMBL" id="RAR06233.1"/>
    </source>
</evidence>
<evidence type="ECO:0000259" key="8">
    <source>
        <dbReference type="PROSITE" id="PS50853"/>
    </source>
</evidence>
<dbReference type="InterPro" id="IPR036116">
    <property type="entry name" value="FN3_sf"/>
</dbReference>
<feature type="compositionally biased region" description="Polar residues" evidence="6">
    <location>
        <begin position="255"/>
        <end position="264"/>
    </location>
</feature>
<feature type="compositionally biased region" description="Polar residues" evidence="6">
    <location>
        <begin position="1121"/>
        <end position="1133"/>
    </location>
</feature>
<keyword evidence="4" id="KW-0804">Transcription</keyword>
<dbReference type="SUPFAM" id="SSF47113">
    <property type="entry name" value="Histone-fold"/>
    <property type="match status" value="1"/>
</dbReference>
<dbReference type="GO" id="GO:0046982">
    <property type="term" value="F:protein heterodimerization activity"/>
    <property type="evidence" value="ECO:0007669"/>
    <property type="project" value="InterPro"/>
</dbReference>
<feature type="compositionally biased region" description="Basic residues" evidence="6">
    <location>
        <begin position="1"/>
        <end position="16"/>
    </location>
</feature>
<keyword evidence="7" id="KW-0812">Transmembrane</keyword>
<evidence type="ECO:0000256" key="1">
    <source>
        <dbReference type="ARBA" id="ARBA00004123"/>
    </source>
</evidence>
<keyword evidence="10" id="KW-1185">Reference proteome</keyword>
<feature type="region of interest" description="Disordered" evidence="6">
    <location>
        <begin position="1349"/>
        <end position="1375"/>
    </location>
</feature>
<feature type="compositionally biased region" description="Pro residues" evidence="6">
    <location>
        <begin position="943"/>
        <end position="952"/>
    </location>
</feature>
<feature type="compositionally biased region" description="Polar residues" evidence="6">
    <location>
        <begin position="338"/>
        <end position="348"/>
    </location>
</feature>
<evidence type="ECO:0000256" key="5">
    <source>
        <dbReference type="ARBA" id="ARBA00023242"/>
    </source>
</evidence>
<dbReference type="InterPro" id="IPR003162">
    <property type="entry name" value="TFIID-31"/>
</dbReference>
<feature type="compositionally biased region" description="Basic and acidic residues" evidence="6">
    <location>
        <begin position="967"/>
        <end position="1030"/>
    </location>
</feature>
<keyword evidence="5" id="KW-0539">Nucleus</keyword>
<dbReference type="Pfam" id="PF00041">
    <property type="entry name" value="fn3"/>
    <property type="match status" value="1"/>
</dbReference>
<dbReference type="GO" id="GO:0003713">
    <property type="term" value="F:transcription coactivator activity"/>
    <property type="evidence" value="ECO:0007669"/>
    <property type="project" value="TreeGrafter"/>
</dbReference>
<gene>
    <name evidence="9" type="ORF">DDE83_007038</name>
</gene>
<protein>
    <submittedName>
        <fullName evidence="9">Fibronectin type iii</fullName>
    </submittedName>
</protein>
<dbReference type="PROSITE" id="PS50853">
    <property type="entry name" value="FN3"/>
    <property type="match status" value="1"/>
</dbReference>
<feature type="domain" description="Fibronectin type-III" evidence="8">
    <location>
        <begin position="100"/>
        <end position="188"/>
    </location>
</feature>
<comment type="similarity">
    <text evidence="2">Belongs to the TAF9 family.</text>
</comment>
<dbReference type="SMART" id="SM00060">
    <property type="entry name" value="FN3"/>
    <property type="match status" value="1"/>
</dbReference>
<dbReference type="GO" id="GO:0016251">
    <property type="term" value="F:RNA polymerase II general transcription initiation factor activity"/>
    <property type="evidence" value="ECO:0007669"/>
    <property type="project" value="TreeGrafter"/>
</dbReference>